<keyword evidence="2" id="KW-0732">Signal</keyword>
<evidence type="ECO:0000313" key="4">
    <source>
        <dbReference type="Proteomes" id="UP000807353"/>
    </source>
</evidence>
<evidence type="ECO:0000256" key="1">
    <source>
        <dbReference type="SAM" id="MobiDB-lite"/>
    </source>
</evidence>
<evidence type="ECO:0000313" key="3">
    <source>
        <dbReference type="EMBL" id="KAF9461582.1"/>
    </source>
</evidence>
<dbReference type="EMBL" id="MU150282">
    <property type="protein sequence ID" value="KAF9461582.1"/>
    <property type="molecule type" value="Genomic_DNA"/>
</dbReference>
<accession>A0A9P5Y190</accession>
<keyword evidence="4" id="KW-1185">Reference proteome</keyword>
<name>A0A9P5Y190_9AGAR</name>
<proteinExistence type="predicted"/>
<feature type="region of interest" description="Disordered" evidence="1">
    <location>
        <begin position="164"/>
        <end position="185"/>
    </location>
</feature>
<reference evidence="3" key="1">
    <citation type="submission" date="2020-11" db="EMBL/GenBank/DDBJ databases">
        <authorList>
            <consortium name="DOE Joint Genome Institute"/>
            <person name="Ahrendt S."/>
            <person name="Riley R."/>
            <person name="Andreopoulos W."/>
            <person name="Labutti K."/>
            <person name="Pangilinan J."/>
            <person name="Ruiz-Duenas F.J."/>
            <person name="Barrasa J.M."/>
            <person name="Sanchez-Garcia M."/>
            <person name="Camarero S."/>
            <person name="Miyauchi S."/>
            <person name="Serrano A."/>
            <person name="Linde D."/>
            <person name="Babiker R."/>
            <person name="Drula E."/>
            <person name="Ayuso-Fernandez I."/>
            <person name="Pacheco R."/>
            <person name="Padilla G."/>
            <person name="Ferreira P."/>
            <person name="Barriuso J."/>
            <person name="Kellner H."/>
            <person name="Castanera R."/>
            <person name="Alfaro M."/>
            <person name="Ramirez L."/>
            <person name="Pisabarro A.G."/>
            <person name="Kuo A."/>
            <person name="Tritt A."/>
            <person name="Lipzen A."/>
            <person name="He G."/>
            <person name="Yan M."/>
            <person name="Ng V."/>
            <person name="Cullen D."/>
            <person name="Martin F."/>
            <person name="Rosso M.-N."/>
            <person name="Henrissat B."/>
            <person name="Hibbett D."/>
            <person name="Martinez A.T."/>
            <person name="Grigoriev I.V."/>
        </authorList>
    </citation>
    <scope>NUCLEOTIDE SEQUENCE</scope>
    <source>
        <strain evidence="3">CBS 247.69</strain>
    </source>
</reference>
<dbReference type="Proteomes" id="UP000807353">
    <property type="component" value="Unassembled WGS sequence"/>
</dbReference>
<feature type="signal peptide" evidence="2">
    <location>
        <begin position="1"/>
        <end position="17"/>
    </location>
</feature>
<dbReference type="AlphaFoldDB" id="A0A9P5Y190"/>
<protein>
    <submittedName>
        <fullName evidence="3">Uncharacterized protein</fullName>
    </submittedName>
</protein>
<organism evidence="3 4">
    <name type="scientific">Collybia nuda</name>
    <dbReference type="NCBI Taxonomy" id="64659"/>
    <lineage>
        <taxon>Eukaryota</taxon>
        <taxon>Fungi</taxon>
        <taxon>Dikarya</taxon>
        <taxon>Basidiomycota</taxon>
        <taxon>Agaricomycotina</taxon>
        <taxon>Agaricomycetes</taxon>
        <taxon>Agaricomycetidae</taxon>
        <taxon>Agaricales</taxon>
        <taxon>Tricholomatineae</taxon>
        <taxon>Clitocybaceae</taxon>
        <taxon>Collybia</taxon>
    </lineage>
</organism>
<sequence>MKVNILVFLASVSCAAATATVTFYEFAPTPGEPAHTGSYSFRAIGAGADGTTTYIGDYVENGGASLQRTTFTSDGATFTTEMPAATPNAEVFTNHATVIADANTYLWSFHDSTLNEDVLQQCVVDGDGIMACAWGNDAGPTASFTGTAVPVYTLVETGSVPVASGDASVDSGGTPASAGTSGGDGGTKSVSSAMPLFRPVAVAGAIAFSSFIFVNMPV</sequence>
<dbReference type="OrthoDB" id="2929351at2759"/>
<evidence type="ECO:0000256" key="2">
    <source>
        <dbReference type="SAM" id="SignalP"/>
    </source>
</evidence>
<gene>
    <name evidence="3" type="ORF">BDZ94DRAFT_1371106</name>
</gene>
<comment type="caution">
    <text evidence="3">The sequence shown here is derived from an EMBL/GenBank/DDBJ whole genome shotgun (WGS) entry which is preliminary data.</text>
</comment>
<feature type="chain" id="PRO_5040303090" evidence="2">
    <location>
        <begin position="18"/>
        <end position="218"/>
    </location>
</feature>